<keyword evidence="1" id="KW-0812">Transmembrane</keyword>
<accession>A0A5P8W742</accession>
<dbReference type="AlphaFoldDB" id="A0A5P8W742"/>
<feature type="transmembrane region" description="Helical" evidence="1">
    <location>
        <begin position="43"/>
        <end position="61"/>
    </location>
</feature>
<dbReference type="Proteomes" id="UP000326678">
    <property type="component" value="Chromosome Gxm1"/>
</dbReference>
<dbReference type="PANTHER" id="PTHR37309:SF1">
    <property type="entry name" value="SLR0284 PROTEIN"/>
    <property type="match status" value="1"/>
</dbReference>
<dbReference type="InterPro" id="IPR007165">
    <property type="entry name" value="Phage_holin_4_2"/>
</dbReference>
<gene>
    <name evidence="2" type="ORF">GXM_05833</name>
</gene>
<reference evidence="2 3" key="1">
    <citation type="submission" date="2019-10" db="EMBL/GenBank/DDBJ databases">
        <title>Genomic and transcriptomic insights into the perfect genentic adaptation of a filamentous nitrogen-fixing cyanobacterium to rice fields.</title>
        <authorList>
            <person name="Chen Z."/>
        </authorList>
    </citation>
    <scope>NUCLEOTIDE SEQUENCE [LARGE SCALE GENOMIC DNA]</scope>
    <source>
        <strain evidence="2">CCNUC1</strain>
    </source>
</reference>
<proteinExistence type="predicted"/>
<feature type="transmembrane region" description="Helical" evidence="1">
    <location>
        <begin position="105"/>
        <end position="127"/>
    </location>
</feature>
<protein>
    <submittedName>
        <fullName evidence="2">Putative membrane protein</fullName>
    </submittedName>
</protein>
<keyword evidence="1" id="KW-1133">Transmembrane helix</keyword>
<dbReference type="Pfam" id="PF04020">
    <property type="entry name" value="Phage_holin_4_2"/>
    <property type="match status" value="1"/>
</dbReference>
<evidence type="ECO:0000256" key="1">
    <source>
        <dbReference type="SAM" id="Phobius"/>
    </source>
</evidence>
<name>A0A5P8W742_9NOSO</name>
<dbReference type="EMBL" id="CP045226">
    <property type="protein sequence ID" value="QFS48341.1"/>
    <property type="molecule type" value="Genomic_DNA"/>
</dbReference>
<keyword evidence="1" id="KW-0472">Membrane</keyword>
<organism evidence="2 3">
    <name type="scientific">Nostoc sphaeroides CCNUC1</name>
    <dbReference type="NCBI Taxonomy" id="2653204"/>
    <lineage>
        <taxon>Bacteria</taxon>
        <taxon>Bacillati</taxon>
        <taxon>Cyanobacteriota</taxon>
        <taxon>Cyanophyceae</taxon>
        <taxon>Nostocales</taxon>
        <taxon>Nostocaceae</taxon>
        <taxon>Nostoc</taxon>
    </lineage>
</organism>
<feature type="transmembrane region" description="Helical" evidence="1">
    <location>
        <begin position="68"/>
        <end position="93"/>
    </location>
</feature>
<evidence type="ECO:0000313" key="2">
    <source>
        <dbReference type="EMBL" id="QFS48341.1"/>
    </source>
</evidence>
<dbReference type="KEGG" id="nsh:GXM_05833"/>
<evidence type="ECO:0000313" key="3">
    <source>
        <dbReference type="Proteomes" id="UP000326678"/>
    </source>
</evidence>
<sequence length="131" mass="14218">MKLIKLTANSSKKLMKHFLLTWLGTAVALFLTANIVPGFFIKNFVTALIAALVIGLVNAFVRPILQILTFPITLLTFGLFTLVINALTLWLASALTPGSGFEIRGFLPALLGSIVLAIVSSIINYFLRVVD</sequence>
<dbReference type="PANTHER" id="PTHR37309">
    <property type="entry name" value="SLR0284 PROTEIN"/>
    <property type="match status" value="1"/>
</dbReference>
<keyword evidence="3" id="KW-1185">Reference proteome</keyword>